<gene>
    <name evidence="1" type="primary">NF1_1</name>
    <name evidence="1" type="ORF">AVEN_4869_1</name>
</gene>
<dbReference type="OrthoDB" id="6414460at2759"/>
<organism evidence="1 2">
    <name type="scientific">Araneus ventricosus</name>
    <name type="common">Orbweaver spider</name>
    <name type="synonym">Epeira ventricosa</name>
    <dbReference type="NCBI Taxonomy" id="182803"/>
    <lineage>
        <taxon>Eukaryota</taxon>
        <taxon>Metazoa</taxon>
        <taxon>Ecdysozoa</taxon>
        <taxon>Arthropoda</taxon>
        <taxon>Chelicerata</taxon>
        <taxon>Arachnida</taxon>
        <taxon>Araneae</taxon>
        <taxon>Araneomorphae</taxon>
        <taxon>Entelegynae</taxon>
        <taxon>Araneoidea</taxon>
        <taxon>Araneidae</taxon>
        <taxon>Araneus</taxon>
    </lineage>
</organism>
<feature type="non-terminal residue" evidence="1">
    <location>
        <position position="83"/>
    </location>
</feature>
<name>A0A4Y2Q5E0_ARAVE</name>
<dbReference type="AlphaFoldDB" id="A0A4Y2Q5E0"/>
<keyword evidence="2" id="KW-1185">Reference proteome</keyword>
<reference evidence="1 2" key="1">
    <citation type="journal article" date="2019" name="Sci. Rep.">
        <title>Orb-weaving spider Araneus ventricosus genome elucidates the spidroin gene catalogue.</title>
        <authorList>
            <person name="Kono N."/>
            <person name="Nakamura H."/>
            <person name="Ohtoshi R."/>
            <person name="Moran D.A.P."/>
            <person name="Shinohara A."/>
            <person name="Yoshida Y."/>
            <person name="Fujiwara M."/>
            <person name="Mori M."/>
            <person name="Tomita M."/>
            <person name="Arakawa K."/>
        </authorList>
    </citation>
    <scope>NUCLEOTIDE SEQUENCE [LARGE SCALE GENOMIC DNA]</scope>
</reference>
<sequence>MYLWSVDIDAVLVSMSCFSLLCEEADIRCGQDDLTVTYMLPNYHVYQELSAASTILTTGRAALQKRIMALLRKIEHCTQGCSQ</sequence>
<protein>
    <submittedName>
        <fullName evidence="1">Neurofibromin</fullName>
    </submittedName>
</protein>
<evidence type="ECO:0000313" key="1">
    <source>
        <dbReference type="EMBL" id="GBN58343.1"/>
    </source>
</evidence>
<dbReference type="EMBL" id="BGPR01136650">
    <property type="protein sequence ID" value="GBN58343.1"/>
    <property type="molecule type" value="Genomic_DNA"/>
</dbReference>
<comment type="caution">
    <text evidence="1">The sequence shown here is derived from an EMBL/GenBank/DDBJ whole genome shotgun (WGS) entry which is preliminary data.</text>
</comment>
<accession>A0A4Y2Q5E0</accession>
<proteinExistence type="predicted"/>
<dbReference type="Proteomes" id="UP000499080">
    <property type="component" value="Unassembled WGS sequence"/>
</dbReference>
<evidence type="ECO:0000313" key="2">
    <source>
        <dbReference type="Proteomes" id="UP000499080"/>
    </source>
</evidence>